<evidence type="ECO:0000256" key="1">
    <source>
        <dbReference type="ARBA" id="ARBA00022737"/>
    </source>
</evidence>
<evidence type="ECO:0000256" key="5">
    <source>
        <dbReference type="SAM" id="MobiDB-lite"/>
    </source>
</evidence>
<feature type="compositionally biased region" description="Pro residues" evidence="5">
    <location>
        <begin position="468"/>
        <end position="480"/>
    </location>
</feature>
<dbReference type="Gene3D" id="3.40.50.300">
    <property type="entry name" value="P-loop containing nucleotide triphosphate hydrolases"/>
    <property type="match status" value="2"/>
</dbReference>
<dbReference type="EMBL" id="BRYB01002678">
    <property type="protein sequence ID" value="GMI23834.1"/>
    <property type="molecule type" value="Genomic_DNA"/>
</dbReference>
<feature type="region of interest" description="Disordered" evidence="5">
    <location>
        <begin position="447"/>
        <end position="498"/>
    </location>
</feature>
<keyword evidence="4" id="KW-0175">Coiled coil</keyword>
<sequence length="560" mass="58937">PPPPPPPPPLPQSISSVLSGLGFSLPADLSAPCSSFSGGWKMRAALARLLLSDPDFLVLDEPSNHLDASARAWLSGFVAGYPKSVLLVSHDVALVDGLLEDGGNCVVELNPPPGEGVNLFKSCKSFGKYLEEKKRRHAAATSEYLRNQAEADRLQSWVDKFGASANKASAAQSKLKAIGRMRDAGLLTDPGELRLPGASVLGEGGEGGEAGGSKSGPRVKFPPPPPGGDVLLTLDGADLSYAGQSAPLLPSVSLSIEAGSVTVLRGPNGAGKSTLLKALTGSPEVGVSPPSSLWRSPGAFTNVFTQDLAQDLPLDVAPVECVAGLVRGRDITISDTRIRTVLGTLGLSSFAQTQLIGKLSGGEKARVALASFVLQPANVLVLDEPSNHLDVDCIAALADGLAAFEEGETRKRAAVIVISHDREFVERLSPTHVCVVNAGKVKVEERSLRESDWSKHWDAPSGASASSPPLPPTPPPPPPKTATSMTNEERKRRLNGPRRIKKIEASISELEKRIKEVDGELGAGADAGRVVELSSERMKLDGKVEALMEEWEGLEQLLTL</sequence>
<reference evidence="7 8" key="1">
    <citation type="journal article" date="2023" name="Commun. Biol.">
        <title>Genome analysis of Parmales, the sister group of diatoms, reveals the evolutionary specialization of diatoms from phago-mixotrophs to photoautotrophs.</title>
        <authorList>
            <person name="Ban H."/>
            <person name="Sato S."/>
            <person name="Yoshikawa S."/>
            <person name="Yamada K."/>
            <person name="Nakamura Y."/>
            <person name="Ichinomiya M."/>
            <person name="Sato N."/>
            <person name="Blanc-Mathieu R."/>
            <person name="Endo H."/>
            <person name="Kuwata A."/>
            <person name="Ogata H."/>
        </authorList>
    </citation>
    <scope>NUCLEOTIDE SEQUENCE [LARGE SCALE GENOMIC DNA]</scope>
</reference>
<dbReference type="InterPro" id="IPR003439">
    <property type="entry name" value="ABC_transporter-like_ATP-bd"/>
</dbReference>
<name>A0ABQ6MCJ5_9STRA</name>
<dbReference type="PANTHER" id="PTHR19211">
    <property type="entry name" value="ATP-BINDING TRANSPORT PROTEIN-RELATED"/>
    <property type="match status" value="1"/>
</dbReference>
<evidence type="ECO:0000313" key="8">
    <source>
        <dbReference type="Proteomes" id="UP001165060"/>
    </source>
</evidence>
<keyword evidence="2" id="KW-0547">Nucleotide-binding</keyword>
<dbReference type="InterPro" id="IPR050611">
    <property type="entry name" value="ABCF"/>
</dbReference>
<comment type="caution">
    <text evidence="7">The sequence shown here is derived from an EMBL/GenBank/DDBJ whole genome shotgun (WGS) entry which is preliminary data.</text>
</comment>
<feature type="non-terminal residue" evidence="7">
    <location>
        <position position="1"/>
    </location>
</feature>
<dbReference type="SUPFAM" id="SSF52540">
    <property type="entry name" value="P-loop containing nucleoside triphosphate hydrolases"/>
    <property type="match status" value="2"/>
</dbReference>
<dbReference type="InterPro" id="IPR017871">
    <property type="entry name" value="ABC_transporter-like_CS"/>
</dbReference>
<evidence type="ECO:0000256" key="3">
    <source>
        <dbReference type="ARBA" id="ARBA00022840"/>
    </source>
</evidence>
<proteinExistence type="predicted"/>
<evidence type="ECO:0000259" key="6">
    <source>
        <dbReference type="PROSITE" id="PS50893"/>
    </source>
</evidence>
<protein>
    <recommendedName>
        <fullName evidence="6">ABC transporter domain-containing protein</fullName>
    </recommendedName>
</protein>
<dbReference type="InterPro" id="IPR032781">
    <property type="entry name" value="ABC_tran_Xtn"/>
</dbReference>
<dbReference type="PROSITE" id="PS00211">
    <property type="entry name" value="ABC_TRANSPORTER_1"/>
    <property type="match status" value="1"/>
</dbReference>
<dbReference type="PROSITE" id="PS50893">
    <property type="entry name" value="ABC_TRANSPORTER_2"/>
    <property type="match status" value="1"/>
</dbReference>
<dbReference type="Pfam" id="PF16326">
    <property type="entry name" value="ABC_tran_CTD"/>
    <property type="match status" value="1"/>
</dbReference>
<dbReference type="Pfam" id="PF00005">
    <property type="entry name" value="ABC_tran"/>
    <property type="match status" value="2"/>
</dbReference>
<dbReference type="InterPro" id="IPR003593">
    <property type="entry name" value="AAA+_ATPase"/>
</dbReference>
<keyword evidence="3" id="KW-0067">ATP-binding</keyword>
<dbReference type="CDD" id="cd03221">
    <property type="entry name" value="ABCF_EF-3"/>
    <property type="match status" value="1"/>
</dbReference>
<dbReference type="InterPro" id="IPR032524">
    <property type="entry name" value="ABC_tran_C"/>
</dbReference>
<feature type="compositionally biased region" description="Gly residues" evidence="5">
    <location>
        <begin position="202"/>
        <end position="214"/>
    </location>
</feature>
<dbReference type="SMART" id="SM00382">
    <property type="entry name" value="AAA"/>
    <property type="match status" value="1"/>
</dbReference>
<feature type="region of interest" description="Disordered" evidence="5">
    <location>
        <begin position="189"/>
        <end position="227"/>
    </location>
</feature>
<dbReference type="InterPro" id="IPR037118">
    <property type="entry name" value="Val-tRNA_synth_C_sf"/>
</dbReference>
<evidence type="ECO:0000313" key="7">
    <source>
        <dbReference type="EMBL" id="GMI23834.1"/>
    </source>
</evidence>
<dbReference type="Gene3D" id="1.10.287.380">
    <property type="entry name" value="Valyl-tRNA synthetase, C-terminal domain"/>
    <property type="match status" value="1"/>
</dbReference>
<evidence type="ECO:0000256" key="2">
    <source>
        <dbReference type="ARBA" id="ARBA00022741"/>
    </source>
</evidence>
<accession>A0ABQ6MCJ5</accession>
<feature type="domain" description="ABC transporter" evidence="6">
    <location>
        <begin position="234"/>
        <end position="463"/>
    </location>
</feature>
<dbReference type="Proteomes" id="UP001165060">
    <property type="component" value="Unassembled WGS sequence"/>
</dbReference>
<evidence type="ECO:0000256" key="4">
    <source>
        <dbReference type="SAM" id="Coils"/>
    </source>
</evidence>
<keyword evidence="8" id="KW-1185">Reference proteome</keyword>
<dbReference type="InterPro" id="IPR027417">
    <property type="entry name" value="P-loop_NTPase"/>
</dbReference>
<keyword evidence="1" id="KW-0677">Repeat</keyword>
<feature type="coiled-coil region" evidence="4">
    <location>
        <begin position="500"/>
        <end position="550"/>
    </location>
</feature>
<dbReference type="PANTHER" id="PTHR19211:SF133">
    <property type="entry name" value="ABC TRANSPORTER FAMILY PROTEIN"/>
    <property type="match status" value="1"/>
</dbReference>
<organism evidence="7 8">
    <name type="scientific">Tetraparma gracilis</name>
    <dbReference type="NCBI Taxonomy" id="2962635"/>
    <lineage>
        <taxon>Eukaryota</taxon>
        <taxon>Sar</taxon>
        <taxon>Stramenopiles</taxon>
        <taxon>Ochrophyta</taxon>
        <taxon>Bolidophyceae</taxon>
        <taxon>Parmales</taxon>
        <taxon>Triparmaceae</taxon>
        <taxon>Tetraparma</taxon>
    </lineage>
</organism>
<gene>
    <name evidence="7" type="ORF">TeGR_g14910</name>
</gene>
<feature type="compositionally biased region" description="Basic and acidic residues" evidence="5">
    <location>
        <begin position="447"/>
        <end position="458"/>
    </location>
</feature>
<dbReference type="Pfam" id="PF12848">
    <property type="entry name" value="ABC_tran_Xtn"/>
    <property type="match status" value="1"/>
</dbReference>